<dbReference type="AlphaFoldDB" id="A0A395SNN9"/>
<proteinExistence type="predicted"/>
<reference evidence="1 2" key="1">
    <citation type="journal article" date="2018" name="PLoS Pathog.">
        <title>Evolution of structural diversity of trichothecenes, a family of toxins produced by plant pathogenic and entomopathogenic fungi.</title>
        <authorList>
            <person name="Proctor R.H."/>
            <person name="McCormick S.P."/>
            <person name="Kim H.S."/>
            <person name="Cardoza R.E."/>
            <person name="Stanley A.M."/>
            <person name="Lindo L."/>
            <person name="Kelly A."/>
            <person name="Brown D.W."/>
            <person name="Lee T."/>
            <person name="Vaughan M.M."/>
            <person name="Alexander N.J."/>
            <person name="Busman M."/>
            <person name="Gutierrez S."/>
        </authorList>
    </citation>
    <scope>NUCLEOTIDE SEQUENCE [LARGE SCALE GENOMIC DNA]</scope>
    <source>
        <strain evidence="1 2">NRRL 3299</strain>
    </source>
</reference>
<comment type="caution">
    <text evidence="1">The sequence shown here is derived from an EMBL/GenBank/DDBJ whole genome shotgun (WGS) entry which is preliminary data.</text>
</comment>
<evidence type="ECO:0000313" key="1">
    <source>
        <dbReference type="EMBL" id="RGP74074.1"/>
    </source>
</evidence>
<evidence type="ECO:0000313" key="2">
    <source>
        <dbReference type="Proteomes" id="UP000266152"/>
    </source>
</evidence>
<gene>
    <name evidence="1" type="ORF">FSPOR_1769</name>
</gene>
<keyword evidence="2" id="KW-1185">Reference proteome</keyword>
<dbReference type="Proteomes" id="UP000266152">
    <property type="component" value="Unassembled WGS sequence"/>
</dbReference>
<accession>A0A395SNN9</accession>
<dbReference type="EMBL" id="PXOF01000023">
    <property type="protein sequence ID" value="RGP74074.1"/>
    <property type="molecule type" value="Genomic_DNA"/>
</dbReference>
<protein>
    <submittedName>
        <fullName evidence="1">Uncharacterized protein</fullName>
    </submittedName>
</protein>
<organism evidence="1 2">
    <name type="scientific">Fusarium sporotrichioides</name>
    <dbReference type="NCBI Taxonomy" id="5514"/>
    <lineage>
        <taxon>Eukaryota</taxon>
        <taxon>Fungi</taxon>
        <taxon>Dikarya</taxon>
        <taxon>Ascomycota</taxon>
        <taxon>Pezizomycotina</taxon>
        <taxon>Sordariomycetes</taxon>
        <taxon>Hypocreomycetidae</taxon>
        <taxon>Hypocreales</taxon>
        <taxon>Nectriaceae</taxon>
        <taxon>Fusarium</taxon>
    </lineage>
</organism>
<name>A0A395SNN9_FUSSP</name>
<sequence length="327" mass="36901">MPTLRHLLAHANEEFTKAYDDGPFTSYKQIELLIHIAGKSIEDLIGDQMGAFKDLTYEDILDVCESADPDVEATWNGNAGRCTATSLKVADRLTRKYPGQYSFEYFTVAYGAGHRFSRCAKTGIVIDLLSNIGAFVLQPDETKTITTNVTLSWTLAQGKLCLTDQNGTELECEKVSHARAQALCLYEVACSGQLDVFFRDLNPQFLNQLEFGNEYKPAMFAHGLIKWRLEPDRPEDGLIVSGIKELHLRPNMDRFDQKTIIKWSHANSPDDADVAYDEVHRFLRTCTGPFGNQQWAAGEISEFFTQMWRKVCYAYGKPRVTVWAAAD</sequence>